<comment type="caution">
    <text evidence="2">The sequence shown here is derived from an EMBL/GenBank/DDBJ whole genome shotgun (WGS) entry which is preliminary data.</text>
</comment>
<feature type="transmembrane region" description="Helical" evidence="1">
    <location>
        <begin position="117"/>
        <end position="141"/>
    </location>
</feature>
<keyword evidence="1" id="KW-1133">Transmembrane helix</keyword>
<sequence>MKREKTFQMVLSAMFIAIIILQSFVPFLGNLPLFILDITIIHITVIVGGIVLGPKAGFLLGFAWGFSSFLRAFTSGNAVTFMIFTNPFISILPRLLMGGLIALFYHKMSKVITYDKLRMALSGFLGSLMNTILVLGLIYLLMAGQYAELTGKTVAELPLVLMGIVMSNGIAEAIAASIMTPIIASVLLSVSKKRG</sequence>
<name>C8NG05_9LACT</name>
<dbReference type="EMBL" id="ACKZ01000016">
    <property type="protein sequence ID" value="EEW37491.1"/>
    <property type="molecule type" value="Genomic_DNA"/>
</dbReference>
<organism evidence="2 3">
    <name type="scientific">Granulicatella adiacens ATCC 49175</name>
    <dbReference type="NCBI Taxonomy" id="638301"/>
    <lineage>
        <taxon>Bacteria</taxon>
        <taxon>Bacillati</taxon>
        <taxon>Bacillota</taxon>
        <taxon>Bacilli</taxon>
        <taxon>Lactobacillales</taxon>
        <taxon>Carnobacteriaceae</taxon>
        <taxon>Granulicatella</taxon>
    </lineage>
</organism>
<gene>
    <name evidence="2" type="ORF">HMPREF0444_0850</name>
</gene>
<dbReference type="GeneID" id="78412812"/>
<protein>
    <recommendedName>
        <fullName evidence="4">Thiamine transporter protein (Thia_YuaJ)</fullName>
    </recommendedName>
</protein>
<dbReference type="GO" id="GO:0022857">
    <property type="term" value="F:transmembrane transporter activity"/>
    <property type="evidence" value="ECO:0007669"/>
    <property type="project" value="InterPro"/>
</dbReference>
<dbReference type="HOGENOM" id="CLU_088550_3_0_9"/>
<dbReference type="AlphaFoldDB" id="C8NG05"/>
<dbReference type="Gene3D" id="1.10.1760.20">
    <property type="match status" value="1"/>
</dbReference>
<feature type="transmembrane region" description="Helical" evidence="1">
    <location>
        <begin position="88"/>
        <end position="105"/>
    </location>
</feature>
<keyword evidence="3" id="KW-1185">Reference proteome</keyword>
<keyword evidence="1" id="KW-0472">Membrane</keyword>
<dbReference type="Pfam" id="PF12822">
    <property type="entry name" value="ECF_trnsprt"/>
    <property type="match status" value="1"/>
</dbReference>
<evidence type="ECO:0008006" key="4">
    <source>
        <dbReference type="Google" id="ProtNLM"/>
    </source>
</evidence>
<dbReference type="InterPro" id="IPR024529">
    <property type="entry name" value="ECF_trnsprt_substrate-spec"/>
</dbReference>
<feature type="transmembrane region" description="Helical" evidence="1">
    <location>
        <begin position="7"/>
        <end position="25"/>
    </location>
</feature>
<dbReference type="STRING" id="638301.HMPREF0444_0850"/>
<dbReference type="Proteomes" id="UP000005926">
    <property type="component" value="Unassembled WGS sequence"/>
</dbReference>
<feature type="transmembrane region" description="Helical" evidence="1">
    <location>
        <begin position="161"/>
        <end position="190"/>
    </location>
</feature>
<accession>C8NG05</accession>
<reference evidence="2 3" key="1">
    <citation type="submission" date="2009-08" db="EMBL/GenBank/DDBJ databases">
        <authorList>
            <person name="Muzny D."/>
            <person name="Qin X."/>
            <person name="Deng J."/>
            <person name="Jiang H."/>
            <person name="Liu Y."/>
            <person name="Qu J."/>
            <person name="Song X.-Z."/>
            <person name="Zhang L."/>
            <person name="Thornton R."/>
            <person name="Coyle M."/>
            <person name="Francisco L."/>
            <person name="Jackson L."/>
            <person name="Javaid M."/>
            <person name="Korchina V."/>
            <person name="Kovar C."/>
            <person name="Mata R."/>
            <person name="Mathew T."/>
            <person name="Ngo R."/>
            <person name="Nguyen L."/>
            <person name="Nguyen N."/>
            <person name="Okwuonu G."/>
            <person name="Ongeri F."/>
            <person name="Pham C."/>
            <person name="Simmons D."/>
            <person name="Wilczek-Boney K."/>
            <person name="Hale W."/>
            <person name="Jakkamsetti A."/>
            <person name="Pham P."/>
            <person name="Ruth R."/>
            <person name="San Lucas F."/>
            <person name="Warren J."/>
            <person name="Zhang J."/>
            <person name="Zhao Z."/>
            <person name="Zhou C."/>
            <person name="Zhu D."/>
            <person name="Lee S."/>
            <person name="Bess C."/>
            <person name="Blankenburg K."/>
            <person name="Forbes L."/>
            <person name="Fu Q."/>
            <person name="Gubbala S."/>
            <person name="Hirani K."/>
            <person name="Jayaseelan J.C."/>
            <person name="Lara F."/>
            <person name="Munidasa M."/>
            <person name="Palculict T."/>
            <person name="Patil S."/>
            <person name="Pu L.-L."/>
            <person name="Saada N."/>
            <person name="Tang L."/>
            <person name="Weissenberger G."/>
            <person name="Zhu Y."/>
            <person name="Hemphill L."/>
            <person name="Shang Y."/>
            <person name="Youmans B."/>
            <person name="Ayvaz T."/>
            <person name="Ross M."/>
            <person name="Santibanez J."/>
            <person name="Aqrawi P."/>
            <person name="Gross S."/>
            <person name="Joshi V."/>
            <person name="Fowler G."/>
            <person name="Nazareth L."/>
            <person name="Reid J."/>
            <person name="Worley K."/>
            <person name="Petrosino J."/>
            <person name="Highlander S."/>
            <person name="Gibbs R."/>
        </authorList>
    </citation>
    <scope>NUCLEOTIDE SEQUENCE [LARGE SCALE GENOMIC DNA]</scope>
    <source>
        <strain evidence="2 3">ATCC 49175</strain>
    </source>
</reference>
<evidence type="ECO:0000313" key="2">
    <source>
        <dbReference type="EMBL" id="EEW37491.1"/>
    </source>
</evidence>
<keyword evidence="1" id="KW-0812">Transmembrane</keyword>
<dbReference type="RefSeq" id="WP_005606819.1">
    <property type="nucleotide sequence ID" value="NZ_CP102283.1"/>
</dbReference>
<evidence type="ECO:0000313" key="3">
    <source>
        <dbReference type="Proteomes" id="UP000005926"/>
    </source>
</evidence>
<evidence type="ECO:0000256" key="1">
    <source>
        <dbReference type="SAM" id="Phobius"/>
    </source>
</evidence>
<dbReference type="eggNOG" id="COG4684">
    <property type="taxonomic scope" value="Bacteria"/>
</dbReference>
<proteinExistence type="predicted"/>